<name>A0A511JCE8_9CELL</name>
<keyword evidence="3" id="KW-1185">Reference proteome</keyword>
<dbReference type="OrthoDB" id="5198634at2"/>
<organism evidence="2 3">
    <name type="scientific">Cellulomonas composti</name>
    <dbReference type="NCBI Taxonomy" id="266130"/>
    <lineage>
        <taxon>Bacteria</taxon>
        <taxon>Bacillati</taxon>
        <taxon>Actinomycetota</taxon>
        <taxon>Actinomycetes</taxon>
        <taxon>Micrococcales</taxon>
        <taxon>Cellulomonadaceae</taxon>
        <taxon>Cellulomonas</taxon>
    </lineage>
</organism>
<dbReference type="AlphaFoldDB" id="A0A511JCE8"/>
<proteinExistence type="predicted"/>
<comment type="caution">
    <text evidence="2">The sequence shown here is derived from an EMBL/GenBank/DDBJ whole genome shotgun (WGS) entry which is preliminary data.</text>
</comment>
<sequence length="203" mass="22103">MTEHEHCECVDRLRAWKDDALIVMGAYQDLAQRVVPDRPGNLGRRWSDLLSAYVDGLIAERDALKEREPKCDGWCSADSGPEETCSLHGRRVAEVWQIVDRVGAERDTLRAAVERVRALHRPGDGAGQGWVPNDGRYGYIEPYCAGCEASDVYAVAWPCATVRALDGEPAQIVAGTGPGAPNDPTQAPNDTRVIPGPQRGVQA</sequence>
<dbReference type="EMBL" id="BJWG01000008">
    <property type="protein sequence ID" value="GEL95373.1"/>
    <property type="molecule type" value="Genomic_DNA"/>
</dbReference>
<protein>
    <submittedName>
        <fullName evidence="2">Uncharacterized protein</fullName>
    </submittedName>
</protein>
<evidence type="ECO:0000313" key="2">
    <source>
        <dbReference type="EMBL" id="GEL95373.1"/>
    </source>
</evidence>
<evidence type="ECO:0000256" key="1">
    <source>
        <dbReference type="SAM" id="MobiDB-lite"/>
    </source>
</evidence>
<gene>
    <name evidence="2" type="ORF">CCO02nite_20310</name>
</gene>
<dbReference type="Proteomes" id="UP000321720">
    <property type="component" value="Unassembled WGS sequence"/>
</dbReference>
<accession>A0A511JCE8</accession>
<evidence type="ECO:0000313" key="3">
    <source>
        <dbReference type="Proteomes" id="UP000321720"/>
    </source>
</evidence>
<feature type="region of interest" description="Disordered" evidence="1">
    <location>
        <begin position="172"/>
        <end position="203"/>
    </location>
</feature>
<reference evidence="2 3" key="1">
    <citation type="submission" date="2019-07" db="EMBL/GenBank/DDBJ databases">
        <title>Whole genome shotgun sequence of Cellulomonas composti NBRC 100758.</title>
        <authorList>
            <person name="Hosoyama A."/>
            <person name="Uohara A."/>
            <person name="Ohji S."/>
            <person name="Ichikawa N."/>
        </authorList>
    </citation>
    <scope>NUCLEOTIDE SEQUENCE [LARGE SCALE GENOMIC DNA]</scope>
    <source>
        <strain evidence="2 3">NBRC 100758</strain>
    </source>
</reference>
<dbReference type="RefSeq" id="WP_146843014.1">
    <property type="nucleotide sequence ID" value="NZ_BJWG01000008.1"/>
</dbReference>